<keyword evidence="2" id="KW-1185">Reference proteome</keyword>
<name>A0ABV8GKG9_9ACTN</name>
<proteinExistence type="predicted"/>
<comment type="caution">
    <text evidence="1">The sequence shown here is derived from an EMBL/GenBank/DDBJ whole genome shotgun (WGS) entry which is preliminary data.</text>
</comment>
<gene>
    <name evidence="1" type="ORF">ACFOY2_45015</name>
</gene>
<evidence type="ECO:0000313" key="1">
    <source>
        <dbReference type="EMBL" id="MFC4014450.1"/>
    </source>
</evidence>
<protein>
    <submittedName>
        <fullName evidence="1">Uncharacterized protein</fullName>
    </submittedName>
</protein>
<dbReference type="Proteomes" id="UP001595851">
    <property type="component" value="Unassembled WGS sequence"/>
</dbReference>
<organism evidence="1 2">
    <name type="scientific">Nonomuraea purpurea</name>
    <dbReference type="NCBI Taxonomy" id="1849276"/>
    <lineage>
        <taxon>Bacteria</taxon>
        <taxon>Bacillati</taxon>
        <taxon>Actinomycetota</taxon>
        <taxon>Actinomycetes</taxon>
        <taxon>Streptosporangiales</taxon>
        <taxon>Streptosporangiaceae</taxon>
        <taxon>Nonomuraea</taxon>
    </lineage>
</organism>
<evidence type="ECO:0000313" key="2">
    <source>
        <dbReference type="Proteomes" id="UP001595851"/>
    </source>
</evidence>
<accession>A0ABV8GKG9</accession>
<sequence length="52" mass="5500">MKILVGGADDIGRAGGKLAELRVAARDLSECLAKVEKQLATSTTRRSGRSSR</sequence>
<dbReference type="EMBL" id="JBHSBI010000034">
    <property type="protein sequence ID" value="MFC4014450.1"/>
    <property type="molecule type" value="Genomic_DNA"/>
</dbReference>
<reference evidence="2" key="1">
    <citation type="journal article" date="2019" name="Int. J. Syst. Evol. Microbiol.">
        <title>The Global Catalogue of Microorganisms (GCM) 10K type strain sequencing project: providing services to taxonomists for standard genome sequencing and annotation.</title>
        <authorList>
            <consortium name="The Broad Institute Genomics Platform"/>
            <consortium name="The Broad Institute Genome Sequencing Center for Infectious Disease"/>
            <person name="Wu L."/>
            <person name="Ma J."/>
        </authorList>
    </citation>
    <scope>NUCLEOTIDE SEQUENCE [LARGE SCALE GENOMIC DNA]</scope>
    <source>
        <strain evidence="2">TBRC 1276</strain>
    </source>
</reference>
<dbReference type="RefSeq" id="WP_379534288.1">
    <property type="nucleotide sequence ID" value="NZ_JBHSBI010000034.1"/>
</dbReference>